<proteinExistence type="predicted"/>
<evidence type="ECO:0000256" key="1">
    <source>
        <dbReference type="SAM" id="MobiDB-lite"/>
    </source>
</evidence>
<organism evidence="2 3">
    <name type="scientific">Andreesenia angusta</name>
    <dbReference type="NCBI Taxonomy" id="39480"/>
    <lineage>
        <taxon>Bacteria</taxon>
        <taxon>Bacillati</taxon>
        <taxon>Bacillota</taxon>
        <taxon>Tissierellia</taxon>
        <taxon>Tissierellales</taxon>
        <taxon>Gottschalkiaceae</taxon>
        <taxon>Andreesenia</taxon>
    </lineage>
</organism>
<sequence length="378" mass="39873">MALFKNMIITSKGMALYAKAQAGQQIIFTKMQVGSGDIGGQNSASFLGLIEPKFNIPILTISPNSELKSATIIGSINNSEVTESTYICEIGIFAIDPEEGEILYGYCNAGPYGDYYAPASQGPYSWNYQVVAAIGNAANVTAELSELNYDYGIINSNVGFAVLSGGNQKEINKEVDSHLEEIALQIKAKADDVDNSRSTAAKDVTGALNELNSGKSPVNHTHSFNSLESKPTTLSGYGITDAASIDSEGKIKQEQFPTSMWKHLASAVITQNTAVVSVAGIPPEARHLLIQGTAVSGGNLKVYLNGTSTAVKLCTSVGNHSAINTILNTKPVDGYYISNGDATLQSKVAYASNLTSIEIKDAGLVSLGVGSAISVYYK</sequence>
<dbReference type="EMBL" id="MKIE01000002">
    <property type="protein sequence ID" value="OHW63056.1"/>
    <property type="molecule type" value="Genomic_DNA"/>
</dbReference>
<accession>A0A1S1V8Y3</accession>
<dbReference type="OrthoDB" id="1624444at2"/>
<dbReference type="RefSeq" id="WP_071061976.1">
    <property type="nucleotide sequence ID" value="NZ_MKIE01000002.1"/>
</dbReference>
<evidence type="ECO:0000313" key="2">
    <source>
        <dbReference type="EMBL" id="OHW63056.1"/>
    </source>
</evidence>
<dbReference type="AlphaFoldDB" id="A0A1S1V8Y3"/>
<evidence type="ECO:0000313" key="3">
    <source>
        <dbReference type="Proteomes" id="UP000180254"/>
    </source>
</evidence>
<keyword evidence="3" id="KW-1185">Reference proteome</keyword>
<feature type="region of interest" description="Disordered" evidence="1">
    <location>
        <begin position="209"/>
        <end position="229"/>
    </location>
</feature>
<feature type="compositionally biased region" description="Polar residues" evidence="1">
    <location>
        <begin position="210"/>
        <end position="229"/>
    </location>
</feature>
<gene>
    <name evidence="2" type="ORF">EUAN_08400</name>
</gene>
<dbReference type="STRING" id="39480.EUAN_08400"/>
<reference evidence="2 3" key="1">
    <citation type="submission" date="2016-09" db="EMBL/GenBank/DDBJ databases">
        <title>Genome sequence of Eubacterium angustum.</title>
        <authorList>
            <person name="Poehlein A."/>
            <person name="Daniel R."/>
        </authorList>
    </citation>
    <scope>NUCLEOTIDE SEQUENCE [LARGE SCALE GENOMIC DNA]</scope>
    <source>
        <strain evidence="2 3">DSM 1989</strain>
    </source>
</reference>
<protein>
    <submittedName>
        <fullName evidence="2">Uncharacterized protein</fullName>
    </submittedName>
</protein>
<dbReference type="Proteomes" id="UP000180254">
    <property type="component" value="Unassembled WGS sequence"/>
</dbReference>
<name>A0A1S1V8Y3_9FIRM</name>
<comment type="caution">
    <text evidence="2">The sequence shown here is derived from an EMBL/GenBank/DDBJ whole genome shotgun (WGS) entry which is preliminary data.</text>
</comment>